<keyword evidence="4" id="KW-0808">Transferase</keyword>
<keyword evidence="2" id="KW-0723">Serine/threonine-protein kinase</keyword>
<dbReference type="Gene3D" id="1.10.510.10">
    <property type="entry name" value="Transferase(Phosphotransferase) domain 1"/>
    <property type="match status" value="1"/>
</dbReference>
<dbReference type="AlphaFoldDB" id="A0A7R9EPH1"/>
<dbReference type="InterPro" id="IPR000719">
    <property type="entry name" value="Prot_kinase_dom"/>
</dbReference>
<dbReference type="GO" id="GO:0005634">
    <property type="term" value="C:nucleus"/>
    <property type="evidence" value="ECO:0007669"/>
    <property type="project" value="TreeGrafter"/>
</dbReference>
<evidence type="ECO:0000256" key="7">
    <source>
        <dbReference type="ARBA" id="ARBA00022840"/>
    </source>
</evidence>
<keyword evidence="7" id="KW-0067">ATP-binding</keyword>
<dbReference type="Gene3D" id="3.30.200.20">
    <property type="entry name" value="Phosphorylase Kinase, domain 1"/>
    <property type="match status" value="1"/>
</dbReference>
<protein>
    <recommendedName>
        <fullName evidence="1">non-specific serine/threonine protein kinase</fullName>
        <ecNumber evidence="1">2.7.11.1</ecNumber>
    </recommendedName>
</protein>
<dbReference type="GO" id="GO:0005737">
    <property type="term" value="C:cytoplasm"/>
    <property type="evidence" value="ECO:0007669"/>
    <property type="project" value="TreeGrafter"/>
</dbReference>
<keyword evidence="8" id="KW-0175">Coiled coil</keyword>
<keyword evidence="6" id="KW-0418">Kinase</keyword>
<evidence type="ECO:0000256" key="4">
    <source>
        <dbReference type="ARBA" id="ARBA00022679"/>
    </source>
</evidence>
<feature type="coiled-coil region" evidence="8">
    <location>
        <begin position="348"/>
        <end position="393"/>
    </location>
</feature>
<reference evidence="10" key="1">
    <citation type="submission" date="2020-11" db="EMBL/GenBank/DDBJ databases">
        <authorList>
            <person name="Tran Van P."/>
        </authorList>
    </citation>
    <scope>NUCLEOTIDE SEQUENCE</scope>
</reference>
<name>A0A7R9EPH1_9NEOP</name>
<evidence type="ECO:0000256" key="1">
    <source>
        <dbReference type="ARBA" id="ARBA00012513"/>
    </source>
</evidence>
<dbReference type="GO" id="GO:0004694">
    <property type="term" value="F:eukaryotic translation initiation factor 2alpha kinase activity"/>
    <property type="evidence" value="ECO:0007669"/>
    <property type="project" value="TreeGrafter"/>
</dbReference>
<evidence type="ECO:0000313" key="10">
    <source>
        <dbReference type="EMBL" id="CAD7438762.1"/>
    </source>
</evidence>
<proteinExistence type="predicted"/>
<keyword evidence="5" id="KW-0547">Nucleotide-binding</keyword>
<dbReference type="SUPFAM" id="SSF56112">
    <property type="entry name" value="Protein kinase-like (PK-like)"/>
    <property type="match status" value="1"/>
</dbReference>
<gene>
    <name evidence="10" type="ORF">TBIB3V08_LOCUS1348</name>
</gene>
<dbReference type="PROSITE" id="PS50011">
    <property type="entry name" value="PROTEIN_KINASE_DOM"/>
    <property type="match status" value="1"/>
</dbReference>
<evidence type="ECO:0000256" key="3">
    <source>
        <dbReference type="ARBA" id="ARBA00022553"/>
    </source>
</evidence>
<accession>A0A7R9EPH1</accession>
<evidence type="ECO:0000256" key="5">
    <source>
        <dbReference type="ARBA" id="ARBA00022741"/>
    </source>
</evidence>
<dbReference type="PANTHER" id="PTHR11042:SF187">
    <property type="entry name" value="EUKARYOTIC TRANSLATION INITIATION FACTOR 2-ALPHA KINASE 2"/>
    <property type="match status" value="1"/>
</dbReference>
<dbReference type="InterPro" id="IPR050339">
    <property type="entry name" value="CC_SR_Kinase"/>
</dbReference>
<dbReference type="InterPro" id="IPR054521">
    <property type="entry name" value="HRI2_3H"/>
</dbReference>
<dbReference type="GO" id="GO:0005524">
    <property type="term" value="F:ATP binding"/>
    <property type="evidence" value="ECO:0007669"/>
    <property type="project" value="UniProtKB-KW"/>
</dbReference>
<dbReference type="PANTHER" id="PTHR11042">
    <property type="entry name" value="EUKARYOTIC TRANSLATION INITIATION FACTOR 2-ALPHA KINASE EIF2-ALPHA KINASE -RELATED"/>
    <property type="match status" value="1"/>
</dbReference>
<feature type="domain" description="Protein kinase" evidence="9">
    <location>
        <begin position="99"/>
        <end position="398"/>
    </location>
</feature>
<evidence type="ECO:0000256" key="2">
    <source>
        <dbReference type="ARBA" id="ARBA00022527"/>
    </source>
</evidence>
<dbReference type="EC" id="2.7.11.1" evidence="1"/>
<evidence type="ECO:0000256" key="8">
    <source>
        <dbReference type="SAM" id="Coils"/>
    </source>
</evidence>
<sequence>MQSLNEQRSERINAWSGLNTVASFDTGSTQLVGSMADSDIVLRDIRPISATSLLVESLIEQLCKLLEKDPAHQKKIYHEICRKLHRMKLIDKTYGVEEFEFMRSHYQKALLHLVTVAKTTVKGAQDDLAALIHLSKYRNVDYFLRNLREVKMLARLNHPNIVSYKAAWLEPLDRREASDYARSNIEEQFDSVPPVFPKPASWLFQQEWAVLYIQMQLCEQTLGHWLMERNSSRDCVVDIEQRPASPSNIFVNYNMTQVQVGDFGLACCFQHSPENVTLISQKKISPDHKGEIGTRLYAAPEQLKGKCDPKAQLIVEVVTPSLKNRPTAVALLEKLDVLICEMDTSTRRDSLETMKDEEIKQLKEALTQRDKQIEELKIRIQNLESFKKVVNENGYRNY</sequence>
<dbReference type="Pfam" id="PF22949">
    <property type="entry name" value="HRI2_3H"/>
    <property type="match status" value="1"/>
</dbReference>
<dbReference type="EMBL" id="OD564521">
    <property type="protein sequence ID" value="CAD7438762.1"/>
    <property type="molecule type" value="Genomic_DNA"/>
</dbReference>
<dbReference type="InterPro" id="IPR011009">
    <property type="entry name" value="Kinase-like_dom_sf"/>
</dbReference>
<organism evidence="10">
    <name type="scientific">Timema bartmani</name>
    <dbReference type="NCBI Taxonomy" id="61472"/>
    <lineage>
        <taxon>Eukaryota</taxon>
        <taxon>Metazoa</taxon>
        <taxon>Ecdysozoa</taxon>
        <taxon>Arthropoda</taxon>
        <taxon>Hexapoda</taxon>
        <taxon>Insecta</taxon>
        <taxon>Pterygota</taxon>
        <taxon>Neoptera</taxon>
        <taxon>Polyneoptera</taxon>
        <taxon>Phasmatodea</taxon>
        <taxon>Timematodea</taxon>
        <taxon>Timematoidea</taxon>
        <taxon>Timematidae</taxon>
        <taxon>Timema</taxon>
    </lineage>
</organism>
<evidence type="ECO:0000259" key="9">
    <source>
        <dbReference type="PROSITE" id="PS50011"/>
    </source>
</evidence>
<evidence type="ECO:0000256" key="6">
    <source>
        <dbReference type="ARBA" id="ARBA00022777"/>
    </source>
</evidence>
<dbReference type="SMART" id="SM00220">
    <property type="entry name" value="S_TKc"/>
    <property type="match status" value="1"/>
</dbReference>
<keyword evidence="3" id="KW-0597">Phosphoprotein</keyword>